<feature type="transmembrane region" description="Helical" evidence="9">
    <location>
        <begin position="774"/>
        <end position="800"/>
    </location>
</feature>
<evidence type="ECO:0000256" key="8">
    <source>
        <dbReference type="SAM" id="MobiDB-lite"/>
    </source>
</evidence>
<feature type="transmembrane region" description="Helical" evidence="9">
    <location>
        <begin position="1440"/>
        <end position="1461"/>
    </location>
</feature>
<evidence type="ECO:0000313" key="11">
    <source>
        <dbReference type="EMBL" id="KAL3756227.1"/>
    </source>
</evidence>
<gene>
    <name evidence="11" type="ORF">ACHAWU_007178</name>
</gene>
<dbReference type="InterPro" id="IPR027417">
    <property type="entry name" value="P-loop_NTPase"/>
</dbReference>
<dbReference type="Proteomes" id="UP001530293">
    <property type="component" value="Unassembled WGS sequence"/>
</dbReference>
<organism evidence="11 12">
    <name type="scientific">Discostella pseudostelligera</name>
    <dbReference type="NCBI Taxonomy" id="259834"/>
    <lineage>
        <taxon>Eukaryota</taxon>
        <taxon>Sar</taxon>
        <taxon>Stramenopiles</taxon>
        <taxon>Ochrophyta</taxon>
        <taxon>Bacillariophyta</taxon>
        <taxon>Coscinodiscophyceae</taxon>
        <taxon>Thalassiosirophycidae</taxon>
        <taxon>Stephanodiscales</taxon>
        <taxon>Stephanodiscaceae</taxon>
        <taxon>Discostella</taxon>
    </lineage>
</organism>
<proteinExistence type="predicted"/>
<feature type="transmembrane region" description="Helical" evidence="9">
    <location>
        <begin position="671"/>
        <end position="695"/>
    </location>
</feature>
<comment type="subcellular location">
    <subcellularLocation>
        <location evidence="1">Membrane</location>
        <topology evidence="1">Multi-pass membrane protein</topology>
    </subcellularLocation>
</comment>
<feature type="transmembrane region" description="Helical" evidence="9">
    <location>
        <begin position="1186"/>
        <end position="1205"/>
    </location>
</feature>
<dbReference type="Gene3D" id="3.40.50.300">
    <property type="entry name" value="P-loop containing nucleotide triphosphate hydrolases"/>
    <property type="match status" value="2"/>
</dbReference>
<feature type="transmembrane region" description="Helical" evidence="9">
    <location>
        <begin position="1334"/>
        <end position="1355"/>
    </location>
</feature>
<feature type="transmembrane region" description="Helical" evidence="9">
    <location>
        <begin position="701"/>
        <end position="722"/>
    </location>
</feature>
<protein>
    <recommendedName>
        <fullName evidence="10">ABC transporter domain-containing protein</fullName>
    </recommendedName>
</protein>
<evidence type="ECO:0000256" key="6">
    <source>
        <dbReference type="ARBA" id="ARBA00022989"/>
    </source>
</evidence>
<dbReference type="InterPro" id="IPR013525">
    <property type="entry name" value="ABC2_TM"/>
</dbReference>
<dbReference type="GO" id="GO:0016020">
    <property type="term" value="C:membrane"/>
    <property type="evidence" value="ECO:0007669"/>
    <property type="project" value="UniProtKB-SubCell"/>
</dbReference>
<dbReference type="InterPro" id="IPR003439">
    <property type="entry name" value="ABC_transporter-like_ATP-bd"/>
</dbReference>
<dbReference type="Pfam" id="PF00005">
    <property type="entry name" value="ABC_tran"/>
    <property type="match status" value="2"/>
</dbReference>
<feature type="transmembrane region" description="Helical" evidence="9">
    <location>
        <begin position="1272"/>
        <end position="1291"/>
    </location>
</feature>
<dbReference type="Pfam" id="PF01061">
    <property type="entry name" value="ABC2_membrane"/>
    <property type="match status" value="2"/>
</dbReference>
<reference evidence="11 12" key="1">
    <citation type="submission" date="2024-10" db="EMBL/GenBank/DDBJ databases">
        <title>Updated reference genomes for cyclostephanoid diatoms.</title>
        <authorList>
            <person name="Roberts W.R."/>
            <person name="Alverson A.J."/>
        </authorList>
    </citation>
    <scope>NUCLEOTIDE SEQUENCE [LARGE SCALE GENOMIC DNA]</scope>
    <source>
        <strain evidence="11 12">AJA232-27</strain>
    </source>
</reference>
<feature type="domain" description="ABC transporter" evidence="10">
    <location>
        <begin position="835"/>
        <end position="1085"/>
    </location>
</feature>
<feature type="transmembrane region" description="Helical" evidence="9">
    <location>
        <begin position="591"/>
        <end position="612"/>
    </location>
</feature>
<sequence>MIMNKPAEHDAPERPAAGISHDGQHRVTFRQGQDEAEVIVINDDESRLSSQAASLPARTMASFVDRSAQWPRSLSERSRNLHMSSLCQEHKQSMLQLFPPSSADSAAEAAAIENDKEAMEMHSAFVQHLKEFLESRKHNDDVNNKFNLPELEIRLQNVNYQVPSMDDGSGTNHIQTIYNTSLLYKIEKCIKWLRHCKKKNRPPKKYLVTNVLSNINLQFKPKCMYLVLGPPLSGKTSLLKAIAGILPQGSFPSGYSENKKFLTGQILFNNLVCAGDGADTSHSTLFKNLVAFIRQSDFHAPRLTVAETLLFSGRCKDKALRMNKKGTSMEGKVGLTLEGLGLSHVQDTFVGNEQIRGVSGGQRRRVTLGEMLVFDTPLLCCDEISTGLDTASTVDILRILSYVSRMFRRITVVSLLQPSPEAVALFDEVILLGDGGHVIYAGPTERACDYFRDMGFVQPPAMDDADFLLAVASPDRKRLFDGMYLSEHHSSEALSSAFNQSKEGMSIIQQLQQEKWARDWSVAEKEGDTQDLDRFMKRYQNSFWVCLRLNVQRSFTLWRRDTVFIRASIAKNVAMGVTVGLVFLNTDLNSSFFGVLFQGNLFLMLGAMTSSTDKLDDRKIFYKHDDSNFYPALSYILGQALALIPQMVLDVLLFGSFIYWMVGFVATAKGFILYLALFFSFNFTMGQLFGLLTTIAPSKSVVQAGGSFILFLNVLFCGYIVSPTAIPDYYIWIYWMIPLSWVYRALLLNEFADDEEILATYGFLYKGEPFTSEWIGYCFAYLVAFLVICMGLSAACLHFLRVESKRTKPPCMVEAEDENEKALSSSDATFIPVNLSFTNLCYEVKQSTGSEQLKLLSNVSGIFSAGRMCALMGESGAGKTTLMDVIALRKGSGNISGTVLLNGFPQEPISFRRCSGYVEQFDVQSAELTVRETILFSAQLRLDRTNPVFDTPEGLCEHVDSIIRDLELTREADILVGSEDDGGLTFEQKKRLSIAVELAASPSIVFLDEPTSGLDARAALLVMTALKKMCNTGRTVVATIHQPSSAVFDMFDDLLLLKKGGEMVFYGDLGESSGNLISYFENLGATCMNKGENPATWMLNVLGEAILVTGEDGENVPLDFGKAWAESPNSLDLQRRLLEISESQDEDLRIKYKSEFAATWYRRDNLMANRIVTIYWRSPAYNLSRMALSLLIAFFLGSVFIPIRSNTTLSEAEITSMLSTIFISFIMIGVLSITAVLPVMQSIRDMYYRHKAAGMLNSRSVARSLATAEKKFIILSSLLFCAVFIPASGIADNPNQSLKERCLMGLLFWAFFAFNSAIYSYCGQLFMCLVRGIGTAQVLASIFIGICNFFSGLIVRPQQMTGFWQITYWINPGHFVYEGLCMSVFSTDSRIVMVGNGSQYYAPLECDNHLVNGICEVEASTYVDAFFGGLFSSDHIPRNLIILGGILVVVRASTFLALRFLTYSSK</sequence>
<keyword evidence="5" id="KW-0067">ATP-binding</keyword>
<keyword evidence="12" id="KW-1185">Reference proteome</keyword>
<dbReference type="InterPro" id="IPR043926">
    <property type="entry name" value="ABCG_dom"/>
</dbReference>
<dbReference type="PANTHER" id="PTHR19241">
    <property type="entry name" value="ATP-BINDING CASSETTE TRANSPORTER"/>
    <property type="match status" value="1"/>
</dbReference>
<evidence type="ECO:0000256" key="9">
    <source>
        <dbReference type="SAM" id="Phobius"/>
    </source>
</evidence>
<feature type="region of interest" description="Disordered" evidence="8">
    <location>
        <begin position="1"/>
        <end position="24"/>
    </location>
</feature>
<dbReference type="InterPro" id="IPR003593">
    <property type="entry name" value="AAA+_ATPase"/>
</dbReference>
<name>A0ABD3LXU6_9STRA</name>
<accession>A0ABD3LXU6</accession>
<evidence type="ECO:0000259" key="10">
    <source>
        <dbReference type="PROSITE" id="PS50893"/>
    </source>
</evidence>
<evidence type="ECO:0000256" key="1">
    <source>
        <dbReference type="ARBA" id="ARBA00004141"/>
    </source>
</evidence>
<feature type="transmembrane region" description="Helical" evidence="9">
    <location>
        <begin position="1303"/>
        <end position="1322"/>
    </location>
</feature>
<evidence type="ECO:0000256" key="3">
    <source>
        <dbReference type="ARBA" id="ARBA00022692"/>
    </source>
</evidence>
<evidence type="ECO:0000256" key="7">
    <source>
        <dbReference type="ARBA" id="ARBA00023136"/>
    </source>
</evidence>
<dbReference type="Pfam" id="PF19055">
    <property type="entry name" value="ABC2_membrane_7"/>
    <property type="match status" value="2"/>
</dbReference>
<keyword evidence="7 9" id="KW-0472">Membrane</keyword>
<dbReference type="SUPFAM" id="SSF52540">
    <property type="entry name" value="P-loop containing nucleoside triphosphate hydrolases"/>
    <property type="match status" value="2"/>
</dbReference>
<keyword evidence="6 9" id="KW-1133">Transmembrane helix</keyword>
<dbReference type="SMART" id="SM00382">
    <property type="entry name" value="AAA"/>
    <property type="match status" value="2"/>
</dbReference>
<feature type="transmembrane region" description="Helical" evidence="9">
    <location>
        <begin position="563"/>
        <end position="584"/>
    </location>
</feature>
<evidence type="ECO:0000256" key="2">
    <source>
        <dbReference type="ARBA" id="ARBA00022448"/>
    </source>
</evidence>
<feature type="transmembrane region" description="Helical" evidence="9">
    <location>
        <begin position="729"/>
        <end position="746"/>
    </location>
</feature>
<comment type="caution">
    <text evidence="11">The sequence shown here is derived from an EMBL/GenBank/DDBJ whole genome shotgun (WGS) entry which is preliminary data.</text>
</comment>
<feature type="transmembrane region" description="Helical" evidence="9">
    <location>
        <begin position="632"/>
        <end position="659"/>
    </location>
</feature>
<evidence type="ECO:0000256" key="5">
    <source>
        <dbReference type="ARBA" id="ARBA00022840"/>
    </source>
</evidence>
<feature type="transmembrane region" description="Helical" evidence="9">
    <location>
        <begin position="1217"/>
        <end position="1240"/>
    </location>
</feature>
<dbReference type="EMBL" id="JALLBG020000312">
    <property type="protein sequence ID" value="KAL3756227.1"/>
    <property type="molecule type" value="Genomic_DNA"/>
</dbReference>
<keyword evidence="2" id="KW-0813">Transport</keyword>
<keyword evidence="3 9" id="KW-0812">Transmembrane</keyword>
<evidence type="ECO:0000256" key="4">
    <source>
        <dbReference type="ARBA" id="ARBA00022741"/>
    </source>
</evidence>
<feature type="domain" description="ABC transporter" evidence="10">
    <location>
        <begin position="193"/>
        <end position="459"/>
    </location>
</feature>
<evidence type="ECO:0000313" key="12">
    <source>
        <dbReference type="Proteomes" id="UP001530293"/>
    </source>
</evidence>
<dbReference type="InterPro" id="IPR017871">
    <property type="entry name" value="ABC_transporter-like_CS"/>
</dbReference>
<keyword evidence="4" id="KW-0547">Nucleotide-binding</keyword>
<feature type="compositionally biased region" description="Basic and acidic residues" evidence="8">
    <location>
        <begin position="1"/>
        <end position="13"/>
    </location>
</feature>
<dbReference type="PROSITE" id="PS50893">
    <property type="entry name" value="ABC_TRANSPORTER_2"/>
    <property type="match status" value="2"/>
</dbReference>
<dbReference type="GO" id="GO:0005524">
    <property type="term" value="F:ATP binding"/>
    <property type="evidence" value="ECO:0007669"/>
    <property type="project" value="UniProtKB-KW"/>
</dbReference>
<dbReference type="PROSITE" id="PS00211">
    <property type="entry name" value="ABC_TRANSPORTER_1"/>
    <property type="match status" value="1"/>
</dbReference>